<dbReference type="eggNOG" id="ENOG502QVGN">
    <property type="taxonomic scope" value="Eukaryota"/>
</dbReference>
<dbReference type="SUPFAM" id="SSF56176">
    <property type="entry name" value="FAD-binding/transporter-associated domain-like"/>
    <property type="match status" value="1"/>
</dbReference>
<dbReference type="Pfam" id="PF01565">
    <property type="entry name" value="FAD_binding_4"/>
    <property type="match status" value="1"/>
</dbReference>
<keyword evidence="3" id="KW-0274">FAD</keyword>
<dbReference type="GO" id="GO:0050660">
    <property type="term" value="F:flavin adenine dinucleotide binding"/>
    <property type="evidence" value="ECO:0007669"/>
    <property type="project" value="InterPro"/>
</dbReference>
<feature type="domain" description="FAD linked oxidase N-terminal" evidence="5">
    <location>
        <begin position="113"/>
        <end position="151"/>
    </location>
</feature>
<dbReference type="InterPro" id="IPR016169">
    <property type="entry name" value="FAD-bd_PCMH_sub2"/>
</dbReference>
<evidence type="ECO:0000259" key="5">
    <source>
        <dbReference type="Pfam" id="PF01565"/>
    </source>
</evidence>
<dbReference type="InterPro" id="IPR016167">
    <property type="entry name" value="FAD-bd_PCMH_sub1"/>
</dbReference>
<dbReference type="InterPro" id="IPR006094">
    <property type="entry name" value="Oxid_FAD_bind_N"/>
</dbReference>
<keyword evidence="4" id="KW-0560">Oxidoreductase</keyword>
<dbReference type="Gene3D" id="3.40.462.20">
    <property type="match status" value="1"/>
</dbReference>
<evidence type="ECO:0000313" key="7">
    <source>
        <dbReference type="EMBL" id="KDN70983.1"/>
    </source>
</evidence>
<evidence type="ECO:0000256" key="1">
    <source>
        <dbReference type="ARBA" id="ARBA00005466"/>
    </source>
</evidence>
<dbReference type="PROSITE" id="PS00862">
    <property type="entry name" value="OX2_COVAL_FAD"/>
    <property type="match status" value="1"/>
</dbReference>
<evidence type="ECO:0000256" key="2">
    <source>
        <dbReference type="ARBA" id="ARBA00022630"/>
    </source>
</evidence>
<accession>A0A066XP40</accession>
<dbReference type="EMBL" id="JMSE01000268">
    <property type="protein sequence ID" value="KDN70983.1"/>
    <property type="molecule type" value="Genomic_DNA"/>
</dbReference>
<gene>
    <name evidence="7" type="ORF">CSUB01_10027</name>
</gene>
<feature type="domain" description="Berberine/berberine-like" evidence="6">
    <location>
        <begin position="447"/>
        <end position="489"/>
    </location>
</feature>
<dbReference type="Pfam" id="PF08031">
    <property type="entry name" value="BBE"/>
    <property type="match status" value="1"/>
</dbReference>
<comment type="similarity">
    <text evidence="1">Belongs to the oxygen-dependent FAD-linked oxidoreductase family.</text>
</comment>
<dbReference type="HOGENOM" id="CLU_018354_10_1_1"/>
<proteinExistence type="inferred from homology"/>
<dbReference type="OrthoDB" id="415825at2759"/>
<dbReference type="PANTHER" id="PTHR42973">
    <property type="entry name" value="BINDING OXIDOREDUCTASE, PUTATIVE (AFU_ORTHOLOGUE AFUA_1G17690)-RELATED"/>
    <property type="match status" value="1"/>
</dbReference>
<evidence type="ECO:0000256" key="4">
    <source>
        <dbReference type="ARBA" id="ARBA00023002"/>
    </source>
</evidence>
<dbReference type="InterPro" id="IPR036318">
    <property type="entry name" value="FAD-bd_PCMH-like_sf"/>
</dbReference>
<dbReference type="PANTHER" id="PTHR42973:SF17">
    <property type="entry name" value="OXIDASE, PUTATIVE (AFU_ORTHOLOGUE AFUA_6G14340)-RELATED"/>
    <property type="match status" value="1"/>
</dbReference>
<dbReference type="GO" id="GO:0016491">
    <property type="term" value="F:oxidoreductase activity"/>
    <property type="evidence" value="ECO:0007669"/>
    <property type="project" value="UniProtKB-KW"/>
</dbReference>
<dbReference type="InterPro" id="IPR006093">
    <property type="entry name" value="Oxy_OxRdtase_FAD_BS"/>
</dbReference>
<evidence type="ECO:0000259" key="6">
    <source>
        <dbReference type="Pfam" id="PF08031"/>
    </source>
</evidence>
<dbReference type="InterPro" id="IPR050416">
    <property type="entry name" value="FAD-linked_Oxidoreductase"/>
</dbReference>
<evidence type="ECO:0000256" key="3">
    <source>
        <dbReference type="ARBA" id="ARBA00022827"/>
    </source>
</evidence>
<evidence type="ECO:0000313" key="8">
    <source>
        <dbReference type="Proteomes" id="UP000027238"/>
    </source>
</evidence>
<comment type="caution">
    <text evidence="7">The sequence shown here is derived from an EMBL/GenBank/DDBJ whole genome shotgun (WGS) entry which is preliminary data.</text>
</comment>
<keyword evidence="8" id="KW-1185">Reference proteome</keyword>
<dbReference type="Gene3D" id="3.30.43.10">
    <property type="entry name" value="Uridine Diphospho-n-acetylenolpyruvylglucosamine Reductase, domain 2"/>
    <property type="match status" value="1"/>
</dbReference>
<evidence type="ECO:0008006" key="9">
    <source>
        <dbReference type="Google" id="ProtNLM"/>
    </source>
</evidence>
<name>A0A066XP40_COLSU</name>
<protein>
    <recommendedName>
        <fullName evidence="9">FAD-binding PCMH-type domain-containing protein</fullName>
    </recommendedName>
</protein>
<dbReference type="Proteomes" id="UP000027238">
    <property type="component" value="Unassembled WGS sequence"/>
</dbReference>
<sequence length="492" mass="55297">MALSRKDLAATKGKSYETQIIDQVKEYNRSRNSIFLRKPGILKKALLTILFAIVFWSSTIPPNSNPAPTKGFQDCLNRVCGGKRQCVRYSSIGKDREFFEWVTLFNRARPVVPTAVVRPQNTEDVSGFVKCAANHDIKVQARSGGHSYALTNLLVTTLSCKMVIWLTLTKGGLGPSSRMWGATVDHVLEVKVVIANGTIVTANKKSNEDLFFVSNEAIRGAGAGFGVVTEFKIRTHKKPPTTMHLINRTPYTQLDQIVEQFLIWQNLTGDPDLDPRFGTEFVLEPQGSKITGTWYGTNEDFKKSGISEKLPGGLTIVESSWVETARWLYDNAQLYLADIPTEFLSRSLGLREQDQLSRAATERLFRMVKENAEKIDAKWFIIFDATGGEVSRPTMNSTAFAHRDKVRFYQSYGYSLRGPLSGPKEELLMGIHQFIIENISGGEHTTYPGYVDPYLEKPQEVYWGSNLPRLQTVKTVWDPSDVFHNPQSVQPL</sequence>
<dbReference type="AlphaFoldDB" id="A0A066XP40"/>
<dbReference type="OMA" id="ATVYQNF"/>
<dbReference type="STRING" id="1173701.A0A066XP40"/>
<dbReference type="Gene3D" id="3.30.465.10">
    <property type="match status" value="1"/>
</dbReference>
<keyword evidence="2" id="KW-0285">Flavoprotein</keyword>
<dbReference type="InterPro" id="IPR012951">
    <property type="entry name" value="BBE"/>
</dbReference>
<reference evidence="8" key="1">
    <citation type="journal article" date="2014" name="Genome Announc.">
        <title>Draft genome sequence of Colletotrichum sublineola, a destructive pathogen of cultivated sorghum.</title>
        <authorList>
            <person name="Baroncelli R."/>
            <person name="Sanz-Martin J.M."/>
            <person name="Rech G.E."/>
            <person name="Sukno S.A."/>
            <person name="Thon M.R."/>
        </authorList>
    </citation>
    <scope>NUCLEOTIDE SEQUENCE [LARGE SCALE GENOMIC DNA]</scope>
    <source>
        <strain evidence="8">TX430BB</strain>
    </source>
</reference>
<organism evidence="7 8">
    <name type="scientific">Colletotrichum sublineola</name>
    <name type="common">Sorghum anthracnose fungus</name>
    <dbReference type="NCBI Taxonomy" id="1173701"/>
    <lineage>
        <taxon>Eukaryota</taxon>
        <taxon>Fungi</taxon>
        <taxon>Dikarya</taxon>
        <taxon>Ascomycota</taxon>
        <taxon>Pezizomycotina</taxon>
        <taxon>Sordariomycetes</taxon>
        <taxon>Hypocreomycetidae</taxon>
        <taxon>Glomerellales</taxon>
        <taxon>Glomerellaceae</taxon>
        <taxon>Colletotrichum</taxon>
        <taxon>Colletotrichum graminicola species complex</taxon>
    </lineage>
</organism>